<dbReference type="SUPFAM" id="SSF55120">
    <property type="entry name" value="Pseudouridine synthase"/>
    <property type="match status" value="1"/>
</dbReference>
<gene>
    <name evidence="3" type="ORF">ERX46_05610</name>
</gene>
<evidence type="ECO:0000259" key="2">
    <source>
        <dbReference type="Pfam" id="PF00849"/>
    </source>
</evidence>
<dbReference type="PANTHER" id="PTHR21600:SF89">
    <property type="entry name" value="RIBOSOMAL LARGE SUBUNIT PSEUDOURIDINE SYNTHASE A"/>
    <property type="match status" value="1"/>
</dbReference>
<accession>A0A4Q4KNB5</accession>
<name>A0A4Q4KNB5_9FLAO</name>
<sequence>MQNPSRFIPFKTELPAISLPEQFTYPFYYTPHPLALTATEELQSYIETHDWNHNFGIDANADGLEIGKMFGVLVVENPQGELGYLAAFSGKLANSNHHKYFVPPVFDMLTEGSFFLEGELKINAVNARIAELEGNEEFIKLNLEFKILQKLLIEEEEALREKMRNAKANRKQQRQENEGKMNSADFETLMNSLADESIKYKTGLAQFKRNQKEQLTDIQAKLSPFTDELELLLQKRKTDSARLQQKLFTSYKFLNKDGKEEALLDIFKDTAFRKPPAGAGECAAPKLLHYAFKNDLKPVVMAEFWWGAPPGTEIRKHKQFYPACLGKCKPILSHMLQGMDVEVNPLLANPGIDKVIKTVYEDDAILVINKPHDLLSVPGKEIYDSVYARIKKQYPDAEGPLLIHRLDMSTSGLLIIAKDLKSHNFLQQQFIKRKVKKTYTALLEGYLKETEGIIDLPLQQDILDRPRQKVDFKTGKSARTEWKVLERKKGMTRIELTPITGRTHQLRVHCAHVKGLNAPIKGDDLYGKVKDRLYLHATTLGIKHPITKEDMFFEAQPEF</sequence>
<dbReference type="PROSITE" id="PS01129">
    <property type="entry name" value="PSI_RLU"/>
    <property type="match status" value="1"/>
</dbReference>
<dbReference type="AlphaFoldDB" id="A0A4Q4KNB5"/>
<dbReference type="CDD" id="cd02869">
    <property type="entry name" value="PseudoU_synth_RluA_like"/>
    <property type="match status" value="1"/>
</dbReference>
<feature type="domain" description="Pseudouridine synthase RsuA/RluA-like" evidence="2">
    <location>
        <begin position="365"/>
        <end position="512"/>
    </location>
</feature>
<dbReference type="OrthoDB" id="9807829at2"/>
<feature type="region of interest" description="Disordered" evidence="1">
    <location>
        <begin position="164"/>
        <end position="184"/>
    </location>
</feature>
<dbReference type="InterPro" id="IPR020103">
    <property type="entry name" value="PsdUridine_synth_cat_dom_sf"/>
</dbReference>
<dbReference type="EMBL" id="SETE01000002">
    <property type="protein sequence ID" value="RYM34852.1"/>
    <property type="molecule type" value="Genomic_DNA"/>
</dbReference>
<proteinExistence type="predicted"/>
<dbReference type="GO" id="GO:0140098">
    <property type="term" value="F:catalytic activity, acting on RNA"/>
    <property type="evidence" value="ECO:0007669"/>
    <property type="project" value="UniProtKB-ARBA"/>
</dbReference>
<keyword evidence="4" id="KW-1185">Reference proteome</keyword>
<evidence type="ECO:0000256" key="1">
    <source>
        <dbReference type="SAM" id="MobiDB-lite"/>
    </source>
</evidence>
<protein>
    <submittedName>
        <fullName evidence="3">RluA family pseudouridine synthase</fullName>
    </submittedName>
</protein>
<dbReference type="Gene3D" id="3.30.2350.10">
    <property type="entry name" value="Pseudouridine synthase"/>
    <property type="match status" value="1"/>
</dbReference>
<comment type="caution">
    <text evidence="3">The sequence shown here is derived from an EMBL/GenBank/DDBJ whole genome shotgun (WGS) entry which is preliminary data.</text>
</comment>
<evidence type="ECO:0000313" key="3">
    <source>
        <dbReference type="EMBL" id="RYM34852.1"/>
    </source>
</evidence>
<dbReference type="Pfam" id="PF00849">
    <property type="entry name" value="PseudoU_synth_2"/>
    <property type="match status" value="1"/>
</dbReference>
<dbReference type="InterPro" id="IPR050188">
    <property type="entry name" value="RluA_PseudoU_synthase"/>
</dbReference>
<reference evidence="3 4" key="1">
    <citation type="submission" date="2019-02" db="EMBL/GenBank/DDBJ databases">
        <title>Genome sequence of the sea-ice species Brumimicrobium glaciale.</title>
        <authorList>
            <person name="Bowman J.P."/>
        </authorList>
    </citation>
    <scope>NUCLEOTIDE SEQUENCE [LARGE SCALE GENOMIC DNA]</scope>
    <source>
        <strain evidence="3 4">IC156</strain>
    </source>
</reference>
<dbReference type="GO" id="GO:0000455">
    <property type="term" value="P:enzyme-directed rRNA pseudouridine synthesis"/>
    <property type="evidence" value="ECO:0007669"/>
    <property type="project" value="TreeGrafter"/>
</dbReference>
<dbReference type="InterPro" id="IPR006224">
    <property type="entry name" value="PsdUridine_synth_RluA-like_CS"/>
</dbReference>
<dbReference type="RefSeq" id="WP_130092860.1">
    <property type="nucleotide sequence ID" value="NZ_SETE01000002.1"/>
</dbReference>
<evidence type="ECO:0000313" key="4">
    <source>
        <dbReference type="Proteomes" id="UP000293952"/>
    </source>
</evidence>
<organism evidence="3 4">
    <name type="scientific">Brumimicrobium glaciale</name>
    <dbReference type="NCBI Taxonomy" id="200475"/>
    <lineage>
        <taxon>Bacteria</taxon>
        <taxon>Pseudomonadati</taxon>
        <taxon>Bacteroidota</taxon>
        <taxon>Flavobacteriia</taxon>
        <taxon>Flavobacteriales</taxon>
        <taxon>Crocinitomicaceae</taxon>
        <taxon>Brumimicrobium</taxon>
    </lineage>
</organism>
<dbReference type="GO" id="GO:0009982">
    <property type="term" value="F:pseudouridine synthase activity"/>
    <property type="evidence" value="ECO:0007669"/>
    <property type="project" value="InterPro"/>
</dbReference>
<dbReference type="GO" id="GO:0003723">
    <property type="term" value="F:RNA binding"/>
    <property type="evidence" value="ECO:0007669"/>
    <property type="project" value="InterPro"/>
</dbReference>
<dbReference type="PANTHER" id="PTHR21600">
    <property type="entry name" value="MITOCHONDRIAL RNA PSEUDOURIDINE SYNTHASE"/>
    <property type="match status" value="1"/>
</dbReference>
<dbReference type="InterPro" id="IPR006145">
    <property type="entry name" value="PsdUridine_synth_RsuA/RluA"/>
</dbReference>
<dbReference type="Proteomes" id="UP000293952">
    <property type="component" value="Unassembled WGS sequence"/>
</dbReference>